<proteinExistence type="predicted"/>
<accession>A0A0N1ITE3</accession>
<evidence type="ECO:0000313" key="1">
    <source>
        <dbReference type="EMBL" id="KOX72252.1"/>
    </source>
</evidence>
<keyword evidence="2" id="KW-1185">Reference proteome</keyword>
<organism evidence="1 2">
    <name type="scientific">Melipona quadrifasciata</name>
    <dbReference type="NCBI Taxonomy" id="166423"/>
    <lineage>
        <taxon>Eukaryota</taxon>
        <taxon>Metazoa</taxon>
        <taxon>Ecdysozoa</taxon>
        <taxon>Arthropoda</taxon>
        <taxon>Hexapoda</taxon>
        <taxon>Insecta</taxon>
        <taxon>Pterygota</taxon>
        <taxon>Neoptera</taxon>
        <taxon>Endopterygota</taxon>
        <taxon>Hymenoptera</taxon>
        <taxon>Apocrita</taxon>
        <taxon>Aculeata</taxon>
        <taxon>Apoidea</taxon>
        <taxon>Anthophila</taxon>
        <taxon>Apidae</taxon>
        <taxon>Melipona</taxon>
    </lineage>
</organism>
<dbReference type="Proteomes" id="UP000053105">
    <property type="component" value="Unassembled WGS sequence"/>
</dbReference>
<name>A0A0N1ITE3_9HYME</name>
<reference evidence="1 2" key="1">
    <citation type="submission" date="2015-07" db="EMBL/GenBank/DDBJ databases">
        <title>The genome of Melipona quadrifasciata.</title>
        <authorList>
            <person name="Pan H."/>
            <person name="Kapheim K."/>
        </authorList>
    </citation>
    <scope>NUCLEOTIDE SEQUENCE [LARGE SCALE GENOMIC DNA]</scope>
    <source>
        <strain evidence="1">0111107301</strain>
        <tissue evidence="1">Whole body</tissue>
    </source>
</reference>
<sequence length="67" mass="7585">MADERKSWIVGCARENVARRKSGTPTSRLERHERVNGALTFIGSRSYAIPEDQTTMNNLAVSYRESI</sequence>
<dbReference type="EMBL" id="KQ435824">
    <property type="protein sequence ID" value="KOX72252.1"/>
    <property type="molecule type" value="Genomic_DNA"/>
</dbReference>
<evidence type="ECO:0000313" key="2">
    <source>
        <dbReference type="Proteomes" id="UP000053105"/>
    </source>
</evidence>
<protein>
    <submittedName>
        <fullName evidence="1">Uncharacterized protein</fullName>
    </submittedName>
</protein>
<gene>
    <name evidence="1" type="ORF">WN51_01114</name>
</gene>
<dbReference type="AlphaFoldDB" id="A0A0N1ITE3"/>